<protein>
    <submittedName>
        <fullName evidence="2">Uncharacterized protein</fullName>
    </submittedName>
</protein>
<feature type="compositionally biased region" description="Basic and acidic residues" evidence="1">
    <location>
        <begin position="126"/>
        <end position="135"/>
    </location>
</feature>
<keyword evidence="3" id="KW-1185">Reference proteome</keyword>
<sequence>MAHQEERQEPHVVNRGDFEVFSWIFQEEGRDSAVLSFSSFTKEMKGLGFSHEKKDGSENRFRAPKNNNTWRWGGASITYHTPKGDLLRDNDRKELKKRLGRNYGWNAQTFRAEADEDKVRLRERETKQMWRETTKMRSQAAKKGKKGGRGGQKRG</sequence>
<proteinExistence type="predicted"/>
<organism evidence="2 3">
    <name type="scientific">Dichomitus squalens</name>
    <dbReference type="NCBI Taxonomy" id="114155"/>
    <lineage>
        <taxon>Eukaryota</taxon>
        <taxon>Fungi</taxon>
        <taxon>Dikarya</taxon>
        <taxon>Basidiomycota</taxon>
        <taxon>Agaricomycotina</taxon>
        <taxon>Agaricomycetes</taxon>
        <taxon>Polyporales</taxon>
        <taxon>Polyporaceae</taxon>
        <taxon>Dichomitus</taxon>
    </lineage>
</organism>
<feature type="region of interest" description="Disordered" evidence="1">
    <location>
        <begin position="126"/>
        <end position="155"/>
    </location>
</feature>
<accession>A0A4Q9NX41</accession>
<evidence type="ECO:0000256" key="1">
    <source>
        <dbReference type="SAM" id="MobiDB-lite"/>
    </source>
</evidence>
<dbReference type="EMBL" id="ML145098">
    <property type="protein sequence ID" value="TBU61475.1"/>
    <property type="molecule type" value="Genomic_DNA"/>
</dbReference>
<dbReference type="AlphaFoldDB" id="A0A4Q9NX41"/>
<dbReference type="Proteomes" id="UP000292082">
    <property type="component" value="Unassembled WGS sequence"/>
</dbReference>
<feature type="compositionally biased region" description="Basic residues" evidence="1">
    <location>
        <begin position="140"/>
        <end position="155"/>
    </location>
</feature>
<gene>
    <name evidence="2" type="ORF">BD310DRAFT_920830</name>
</gene>
<evidence type="ECO:0000313" key="3">
    <source>
        <dbReference type="Proteomes" id="UP000292082"/>
    </source>
</evidence>
<reference evidence="2 3" key="1">
    <citation type="submission" date="2019-01" db="EMBL/GenBank/DDBJ databases">
        <title>Draft genome sequences of three monokaryotic isolates of the white-rot basidiomycete fungus Dichomitus squalens.</title>
        <authorList>
            <consortium name="DOE Joint Genome Institute"/>
            <person name="Lopez S.C."/>
            <person name="Andreopoulos B."/>
            <person name="Pangilinan J."/>
            <person name="Lipzen A."/>
            <person name="Riley R."/>
            <person name="Ahrendt S."/>
            <person name="Ng V."/>
            <person name="Barry K."/>
            <person name="Daum C."/>
            <person name="Grigoriev I.V."/>
            <person name="Hilden K.S."/>
            <person name="Makela M.R."/>
            <person name="de Vries R.P."/>
        </authorList>
    </citation>
    <scope>NUCLEOTIDE SEQUENCE [LARGE SCALE GENOMIC DNA]</scope>
    <source>
        <strain evidence="2 3">CBS 464.89</strain>
    </source>
</reference>
<name>A0A4Q9NX41_9APHY</name>
<evidence type="ECO:0000313" key="2">
    <source>
        <dbReference type="EMBL" id="TBU61475.1"/>
    </source>
</evidence>